<dbReference type="EMBL" id="OU963870">
    <property type="protein sequence ID" value="CAH0395179.1"/>
    <property type="molecule type" value="Genomic_DNA"/>
</dbReference>
<evidence type="ECO:0000313" key="1">
    <source>
        <dbReference type="EMBL" id="CAH0395179.1"/>
    </source>
</evidence>
<dbReference type="Proteomes" id="UP001152759">
    <property type="component" value="Chromosome 9"/>
</dbReference>
<proteinExistence type="predicted"/>
<name>A0A9P0AMS3_BEMTA</name>
<keyword evidence="2" id="KW-1185">Reference proteome</keyword>
<accession>A0A9P0AMS3</accession>
<dbReference type="AlphaFoldDB" id="A0A9P0AMS3"/>
<reference evidence="1" key="1">
    <citation type="submission" date="2021-12" db="EMBL/GenBank/DDBJ databases">
        <authorList>
            <person name="King R."/>
        </authorList>
    </citation>
    <scope>NUCLEOTIDE SEQUENCE</scope>
</reference>
<gene>
    <name evidence="1" type="ORF">BEMITA_LOCUS13395</name>
</gene>
<evidence type="ECO:0000313" key="2">
    <source>
        <dbReference type="Proteomes" id="UP001152759"/>
    </source>
</evidence>
<organism evidence="1 2">
    <name type="scientific">Bemisia tabaci</name>
    <name type="common">Sweetpotato whitefly</name>
    <name type="synonym">Aleurodes tabaci</name>
    <dbReference type="NCBI Taxonomy" id="7038"/>
    <lineage>
        <taxon>Eukaryota</taxon>
        <taxon>Metazoa</taxon>
        <taxon>Ecdysozoa</taxon>
        <taxon>Arthropoda</taxon>
        <taxon>Hexapoda</taxon>
        <taxon>Insecta</taxon>
        <taxon>Pterygota</taxon>
        <taxon>Neoptera</taxon>
        <taxon>Paraneoptera</taxon>
        <taxon>Hemiptera</taxon>
        <taxon>Sternorrhyncha</taxon>
        <taxon>Aleyrodoidea</taxon>
        <taxon>Aleyrodidae</taxon>
        <taxon>Aleyrodinae</taxon>
        <taxon>Bemisia</taxon>
    </lineage>
</organism>
<sequence>MGESTLKLTRRLRPYHLNYGTGITDPYVKEVFKQRLDKETLERLTEYTSGMYCEELHFKSLRNYDRPMSEDDKHSNASINHPSFDPADYVFFPYYNSYLLLLNIFLLNSKDKHGGNTRKLFTTCSKGVTLLRNVCSCGLWFEEDN</sequence>
<protein>
    <submittedName>
        <fullName evidence="1">Uncharacterized protein</fullName>
    </submittedName>
</protein>